<gene>
    <name evidence="1" type="ORF">GBAR_LOCUS28105</name>
</gene>
<feature type="non-terminal residue" evidence="1">
    <location>
        <position position="1"/>
    </location>
</feature>
<reference evidence="1" key="1">
    <citation type="submission" date="2023-03" db="EMBL/GenBank/DDBJ databases">
        <authorList>
            <person name="Steffen K."/>
            <person name="Cardenas P."/>
        </authorList>
    </citation>
    <scope>NUCLEOTIDE SEQUENCE</scope>
</reference>
<sequence>RLCQRSSSAKNGRQVHRNVVVKPRRTDRHLLEIDTPLPTYRHQIEVTAYATLLRSTHYQL</sequence>
<keyword evidence="2" id="KW-1185">Reference proteome</keyword>
<name>A0AA35TN30_GEOBA</name>
<comment type="caution">
    <text evidence="1">The sequence shown here is derived from an EMBL/GenBank/DDBJ whole genome shotgun (WGS) entry which is preliminary data.</text>
</comment>
<evidence type="ECO:0000313" key="2">
    <source>
        <dbReference type="Proteomes" id="UP001174909"/>
    </source>
</evidence>
<proteinExistence type="predicted"/>
<accession>A0AA35TN30</accession>
<dbReference type="Proteomes" id="UP001174909">
    <property type="component" value="Unassembled WGS sequence"/>
</dbReference>
<evidence type="ECO:0000313" key="1">
    <source>
        <dbReference type="EMBL" id="CAI8051320.1"/>
    </source>
</evidence>
<dbReference type="AlphaFoldDB" id="A0AA35TN30"/>
<organism evidence="1 2">
    <name type="scientific">Geodia barretti</name>
    <name type="common">Barrett's horny sponge</name>
    <dbReference type="NCBI Taxonomy" id="519541"/>
    <lineage>
        <taxon>Eukaryota</taxon>
        <taxon>Metazoa</taxon>
        <taxon>Porifera</taxon>
        <taxon>Demospongiae</taxon>
        <taxon>Heteroscleromorpha</taxon>
        <taxon>Tetractinellida</taxon>
        <taxon>Astrophorina</taxon>
        <taxon>Geodiidae</taxon>
        <taxon>Geodia</taxon>
    </lineage>
</organism>
<protein>
    <submittedName>
        <fullName evidence="1">Uncharacterized protein</fullName>
    </submittedName>
</protein>
<dbReference type="EMBL" id="CASHTH010003919">
    <property type="protein sequence ID" value="CAI8051320.1"/>
    <property type="molecule type" value="Genomic_DNA"/>
</dbReference>